<dbReference type="CDD" id="cd05403">
    <property type="entry name" value="NT_KNTase_like"/>
    <property type="match status" value="1"/>
</dbReference>
<dbReference type="GO" id="GO:0016779">
    <property type="term" value="F:nucleotidyltransferase activity"/>
    <property type="evidence" value="ECO:0007669"/>
    <property type="project" value="InterPro"/>
</dbReference>
<dbReference type="Gene3D" id="3.30.460.10">
    <property type="entry name" value="Beta Polymerase, domain 2"/>
    <property type="match status" value="1"/>
</dbReference>
<dbReference type="Pfam" id="PF01909">
    <property type="entry name" value="NTP_transf_2"/>
    <property type="match status" value="1"/>
</dbReference>
<evidence type="ECO:0000259" key="1">
    <source>
        <dbReference type="Pfam" id="PF01909"/>
    </source>
</evidence>
<proteinExistence type="predicted"/>
<dbReference type="RefSeq" id="WP_192752210.1">
    <property type="nucleotide sequence ID" value="NZ_BAABJL010000252.1"/>
</dbReference>
<keyword evidence="3" id="KW-1185">Reference proteome</keyword>
<dbReference type="EMBL" id="JADBEM010000001">
    <property type="protein sequence ID" value="MBE1608436.1"/>
    <property type="molecule type" value="Genomic_DNA"/>
</dbReference>
<dbReference type="SUPFAM" id="SSF81301">
    <property type="entry name" value="Nucleotidyltransferase"/>
    <property type="match status" value="1"/>
</dbReference>
<dbReference type="AlphaFoldDB" id="A0A927MWY6"/>
<dbReference type="InterPro" id="IPR043519">
    <property type="entry name" value="NT_sf"/>
</dbReference>
<evidence type="ECO:0000313" key="3">
    <source>
        <dbReference type="Proteomes" id="UP000638648"/>
    </source>
</evidence>
<comment type="caution">
    <text evidence="2">The sequence shown here is derived from an EMBL/GenBank/DDBJ whole genome shotgun (WGS) entry which is preliminary data.</text>
</comment>
<protein>
    <recommendedName>
        <fullName evidence="1">Polymerase nucleotidyl transferase domain-containing protein</fullName>
    </recommendedName>
</protein>
<feature type="domain" description="Polymerase nucleotidyl transferase" evidence="1">
    <location>
        <begin position="16"/>
        <end position="65"/>
    </location>
</feature>
<name>A0A927MWY6_9ACTN</name>
<sequence length="280" mass="30540">MVNDAAQLSLIECARVTLEKDPRILAAWLAGSYARDEADAYSDVDLHCLIDDDDADWFTEHWTETADRIVPAVAQRSIPGLIGGFVISAEWLHVDLLFYRRSAFDPARCGECAPLFDRTGTLVPAAGEAGHGVTADISRRTFEFFLYIIGNLVVTLGRGEHLVALSGVTTVRDDFLIPLMLAESGASRRGGAKRLNPYLTVEQREFLASLPAAAADPGSILTAIAPMAAEYLRRGRVYADTHGIAWPERFEDATADHLHRHLGLDIRAGVVTPRESEGVA</sequence>
<dbReference type="Proteomes" id="UP000638648">
    <property type="component" value="Unassembled WGS sequence"/>
</dbReference>
<dbReference type="InterPro" id="IPR002934">
    <property type="entry name" value="Polymerase_NTP_transf_dom"/>
</dbReference>
<gene>
    <name evidence="2" type="ORF">HEB94_005284</name>
</gene>
<evidence type="ECO:0000313" key="2">
    <source>
        <dbReference type="EMBL" id="MBE1608436.1"/>
    </source>
</evidence>
<organism evidence="2 3">
    <name type="scientific">Actinopolymorpha pittospori</name>
    <dbReference type="NCBI Taxonomy" id="648752"/>
    <lineage>
        <taxon>Bacteria</taxon>
        <taxon>Bacillati</taxon>
        <taxon>Actinomycetota</taxon>
        <taxon>Actinomycetes</taxon>
        <taxon>Propionibacteriales</taxon>
        <taxon>Actinopolymorphaceae</taxon>
        <taxon>Actinopolymorpha</taxon>
    </lineage>
</organism>
<reference evidence="2" key="1">
    <citation type="submission" date="2020-10" db="EMBL/GenBank/DDBJ databases">
        <title>Sequencing the genomes of 1000 actinobacteria strains.</title>
        <authorList>
            <person name="Klenk H.-P."/>
        </authorList>
    </citation>
    <scope>NUCLEOTIDE SEQUENCE</scope>
    <source>
        <strain evidence="2">DSM 45354</strain>
    </source>
</reference>
<accession>A0A927MWY6</accession>